<dbReference type="SUPFAM" id="SSF51261">
    <property type="entry name" value="Duplicated hybrid motif"/>
    <property type="match status" value="1"/>
</dbReference>
<dbReference type="Pfam" id="PF01551">
    <property type="entry name" value="Peptidase_M23"/>
    <property type="match status" value="1"/>
</dbReference>
<proteinExistence type="predicted"/>
<dbReference type="PANTHER" id="PTHR21666">
    <property type="entry name" value="PEPTIDASE-RELATED"/>
    <property type="match status" value="1"/>
</dbReference>
<protein>
    <recommendedName>
        <fullName evidence="1">M23ase beta-sheet core domain-containing protein</fullName>
    </recommendedName>
</protein>
<organism evidence="2 3">
    <name type="scientific">Actinoplanes ianthinogenes</name>
    <dbReference type="NCBI Taxonomy" id="122358"/>
    <lineage>
        <taxon>Bacteria</taxon>
        <taxon>Bacillati</taxon>
        <taxon>Actinomycetota</taxon>
        <taxon>Actinomycetes</taxon>
        <taxon>Micromonosporales</taxon>
        <taxon>Micromonosporaceae</taxon>
        <taxon>Actinoplanes</taxon>
    </lineage>
</organism>
<reference evidence="2 3" key="1">
    <citation type="submission" date="2020-08" db="EMBL/GenBank/DDBJ databases">
        <title>Whole genome shotgun sequence of Actinoplanes ianthinogenes NBRC 13996.</title>
        <authorList>
            <person name="Komaki H."/>
            <person name="Tamura T."/>
        </authorList>
    </citation>
    <scope>NUCLEOTIDE SEQUENCE [LARGE SCALE GENOMIC DNA]</scope>
    <source>
        <strain evidence="2 3">NBRC 13996</strain>
    </source>
</reference>
<dbReference type="Proteomes" id="UP000676967">
    <property type="component" value="Chromosome"/>
</dbReference>
<dbReference type="InterPro" id="IPR050570">
    <property type="entry name" value="Cell_wall_metabolism_enzyme"/>
</dbReference>
<feature type="domain" description="M23ase beta-sheet core" evidence="1">
    <location>
        <begin position="56"/>
        <end position="163"/>
    </location>
</feature>
<dbReference type="EMBL" id="AP023356">
    <property type="protein sequence ID" value="BCJ46192.1"/>
    <property type="molecule type" value="Genomic_DNA"/>
</dbReference>
<dbReference type="CDD" id="cd12797">
    <property type="entry name" value="M23_peptidase"/>
    <property type="match status" value="1"/>
</dbReference>
<dbReference type="InterPro" id="IPR011055">
    <property type="entry name" value="Dup_hybrid_motif"/>
</dbReference>
<evidence type="ECO:0000313" key="3">
    <source>
        <dbReference type="Proteomes" id="UP000676967"/>
    </source>
</evidence>
<name>A0ABM7M3M3_9ACTN</name>
<keyword evidence="3" id="KW-1185">Reference proteome</keyword>
<gene>
    <name evidence="2" type="ORF">Aiant_68490</name>
</gene>
<accession>A0ABM7M3M3</accession>
<evidence type="ECO:0000259" key="1">
    <source>
        <dbReference type="Pfam" id="PF01551"/>
    </source>
</evidence>
<dbReference type="Gene3D" id="2.70.70.10">
    <property type="entry name" value="Glucose Permease (Domain IIA)"/>
    <property type="match status" value="1"/>
</dbReference>
<dbReference type="InterPro" id="IPR016047">
    <property type="entry name" value="M23ase_b-sheet_dom"/>
</dbReference>
<sequence length="174" mass="17253">MAGLALIVGLGGASVATGATGPEPAATVPAAGAWVKPVDGELSSSYGMRCLGGQCRMHTGTDISVPTGTDVVAAAAGVVEGARCASDYCDRPGYLGLGGYGNLVTVKHADGVVTRYAHLSSFAVAPGQQVTAGALLGKSGSTGNSTGPHLHFEVKVDGKFVDPVTFLRAHGVAT</sequence>
<dbReference type="PANTHER" id="PTHR21666:SF270">
    <property type="entry name" value="MUREIN HYDROLASE ACTIVATOR ENVC"/>
    <property type="match status" value="1"/>
</dbReference>
<evidence type="ECO:0000313" key="2">
    <source>
        <dbReference type="EMBL" id="BCJ46192.1"/>
    </source>
</evidence>